<keyword evidence="1" id="KW-0472">Membrane</keyword>
<gene>
    <name evidence="3" type="ORF">BDV29DRAFT_184092</name>
</gene>
<keyword evidence="1" id="KW-1133">Transmembrane helix</keyword>
<feature type="transmembrane region" description="Helical" evidence="1">
    <location>
        <begin position="253"/>
        <end position="273"/>
    </location>
</feature>
<feature type="transmembrane region" description="Helical" evidence="1">
    <location>
        <begin position="134"/>
        <end position="155"/>
    </location>
</feature>
<name>A0A5N5WLU1_9EURO</name>
<feature type="domain" description="Rhodopsin" evidence="2">
    <location>
        <begin position="40"/>
        <end position="278"/>
    </location>
</feature>
<evidence type="ECO:0000313" key="4">
    <source>
        <dbReference type="Proteomes" id="UP000326565"/>
    </source>
</evidence>
<feature type="transmembrane region" description="Helical" evidence="1">
    <location>
        <begin position="97"/>
        <end position="122"/>
    </location>
</feature>
<reference evidence="3 4" key="1">
    <citation type="submission" date="2019-04" db="EMBL/GenBank/DDBJ databases">
        <title>Friends and foes A comparative genomics study of 23 Aspergillus species from section Flavi.</title>
        <authorList>
            <consortium name="DOE Joint Genome Institute"/>
            <person name="Kjaerbolling I."/>
            <person name="Vesth T."/>
            <person name="Frisvad J.C."/>
            <person name="Nybo J.L."/>
            <person name="Theobald S."/>
            <person name="Kildgaard S."/>
            <person name="Isbrandt T."/>
            <person name="Kuo A."/>
            <person name="Sato A."/>
            <person name="Lyhne E.K."/>
            <person name="Kogle M.E."/>
            <person name="Wiebenga A."/>
            <person name="Kun R.S."/>
            <person name="Lubbers R.J."/>
            <person name="Makela M.R."/>
            <person name="Barry K."/>
            <person name="Chovatia M."/>
            <person name="Clum A."/>
            <person name="Daum C."/>
            <person name="Haridas S."/>
            <person name="He G."/>
            <person name="LaButti K."/>
            <person name="Lipzen A."/>
            <person name="Mondo S."/>
            <person name="Riley R."/>
            <person name="Salamov A."/>
            <person name="Simmons B.A."/>
            <person name="Magnuson J.K."/>
            <person name="Henrissat B."/>
            <person name="Mortensen U.H."/>
            <person name="Larsen T.O."/>
            <person name="Devries R.P."/>
            <person name="Grigoriev I.V."/>
            <person name="Machida M."/>
            <person name="Baker S.E."/>
            <person name="Andersen M.R."/>
        </authorList>
    </citation>
    <scope>NUCLEOTIDE SEQUENCE [LARGE SCALE GENOMIC DNA]</scope>
    <source>
        <strain evidence="3 4">CBS 151.66</strain>
    </source>
</reference>
<sequence>MSSTDDAENSYIAVTPDNHVAFIVITALTGLLWSIFIIGIRLYLRLRLTPPFGYDDAVALVGTMVGIAQTSVTLHAARNGIGKREELLAPDRSVAGLQGIYIAWLLYPMAVCSSKVSIALLISRLTATELHLRASYVLAGLSLLWGVISVLLAAFQCKLPQPWDIGAVEHCENMFSKWVVIETGNMLIEILIPGLIILMIWNLRVPFRTKVTVVLAFSLQLLVAVPTIFRLILIQRTMEKESKNDSTFEITDAVIVTEVVMHFSLMAATFPCLRKFLQAFDMHMGATTHMNTELHTANNSNTSGSYALKALGPSSRGAKSSVDHECNLQTAAAVSDDLRNSGPCSYSRGMSQTLRRFADMERRSIESDGSRRAMIWRTQK</sequence>
<evidence type="ECO:0000313" key="3">
    <source>
        <dbReference type="EMBL" id="KAB8068667.1"/>
    </source>
</evidence>
<dbReference type="PANTHER" id="PTHR39614:SF2">
    <property type="entry name" value="INTEGRAL MEMBRANE PROTEIN"/>
    <property type="match status" value="1"/>
</dbReference>
<evidence type="ECO:0000256" key="1">
    <source>
        <dbReference type="SAM" id="Phobius"/>
    </source>
</evidence>
<evidence type="ECO:0000259" key="2">
    <source>
        <dbReference type="Pfam" id="PF20684"/>
    </source>
</evidence>
<dbReference type="EMBL" id="ML732379">
    <property type="protein sequence ID" value="KAB8068667.1"/>
    <property type="molecule type" value="Genomic_DNA"/>
</dbReference>
<accession>A0A5N5WLU1</accession>
<feature type="transmembrane region" description="Helical" evidence="1">
    <location>
        <begin position="20"/>
        <end position="44"/>
    </location>
</feature>
<dbReference type="OrthoDB" id="3918601at2759"/>
<feature type="transmembrane region" description="Helical" evidence="1">
    <location>
        <begin position="175"/>
        <end position="201"/>
    </location>
</feature>
<dbReference type="Pfam" id="PF20684">
    <property type="entry name" value="Fung_rhodopsin"/>
    <property type="match status" value="1"/>
</dbReference>
<dbReference type="InterPro" id="IPR049326">
    <property type="entry name" value="Rhodopsin_dom_fungi"/>
</dbReference>
<organism evidence="3 4">
    <name type="scientific">Aspergillus leporis</name>
    <dbReference type="NCBI Taxonomy" id="41062"/>
    <lineage>
        <taxon>Eukaryota</taxon>
        <taxon>Fungi</taxon>
        <taxon>Dikarya</taxon>
        <taxon>Ascomycota</taxon>
        <taxon>Pezizomycotina</taxon>
        <taxon>Eurotiomycetes</taxon>
        <taxon>Eurotiomycetidae</taxon>
        <taxon>Eurotiales</taxon>
        <taxon>Aspergillaceae</taxon>
        <taxon>Aspergillus</taxon>
        <taxon>Aspergillus subgen. Circumdati</taxon>
    </lineage>
</organism>
<dbReference type="Proteomes" id="UP000326565">
    <property type="component" value="Unassembled WGS sequence"/>
</dbReference>
<feature type="transmembrane region" description="Helical" evidence="1">
    <location>
        <begin position="213"/>
        <end position="233"/>
    </location>
</feature>
<proteinExistence type="predicted"/>
<keyword evidence="4" id="KW-1185">Reference proteome</keyword>
<protein>
    <recommendedName>
        <fullName evidence="2">Rhodopsin domain-containing protein</fullName>
    </recommendedName>
</protein>
<dbReference type="PANTHER" id="PTHR39614">
    <property type="entry name" value="INTEGRAL MEMBRANE PROTEIN"/>
    <property type="match status" value="1"/>
</dbReference>
<keyword evidence="1" id="KW-0812">Transmembrane</keyword>
<dbReference type="AlphaFoldDB" id="A0A5N5WLU1"/>